<keyword evidence="3" id="KW-1185">Reference proteome</keyword>
<name>A0A8S4RU24_9NEOP</name>
<dbReference type="AlphaFoldDB" id="A0A8S4RU24"/>
<evidence type="ECO:0000313" key="3">
    <source>
        <dbReference type="Proteomes" id="UP000838756"/>
    </source>
</evidence>
<evidence type="ECO:0000313" key="2">
    <source>
        <dbReference type="EMBL" id="CAH2241394.1"/>
    </source>
</evidence>
<comment type="caution">
    <text evidence="2">The sequence shown here is derived from an EMBL/GenBank/DDBJ whole genome shotgun (WGS) entry which is preliminary data.</text>
</comment>
<proteinExistence type="predicted"/>
<reference evidence="2" key="1">
    <citation type="submission" date="2022-03" db="EMBL/GenBank/DDBJ databases">
        <authorList>
            <person name="Lindestad O."/>
        </authorList>
    </citation>
    <scope>NUCLEOTIDE SEQUENCE</scope>
</reference>
<gene>
    <name evidence="2" type="primary">jg15592</name>
    <name evidence="2" type="ORF">PAEG_LOCUS17832</name>
</gene>
<organism evidence="2 3">
    <name type="scientific">Pararge aegeria aegeria</name>
    <dbReference type="NCBI Taxonomy" id="348720"/>
    <lineage>
        <taxon>Eukaryota</taxon>
        <taxon>Metazoa</taxon>
        <taxon>Ecdysozoa</taxon>
        <taxon>Arthropoda</taxon>
        <taxon>Hexapoda</taxon>
        <taxon>Insecta</taxon>
        <taxon>Pterygota</taxon>
        <taxon>Neoptera</taxon>
        <taxon>Endopterygota</taxon>
        <taxon>Lepidoptera</taxon>
        <taxon>Glossata</taxon>
        <taxon>Ditrysia</taxon>
        <taxon>Papilionoidea</taxon>
        <taxon>Nymphalidae</taxon>
        <taxon>Satyrinae</taxon>
        <taxon>Satyrini</taxon>
        <taxon>Parargina</taxon>
        <taxon>Pararge</taxon>
    </lineage>
</organism>
<dbReference type="EMBL" id="CAKXAJ010025576">
    <property type="protein sequence ID" value="CAH2241394.1"/>
    <property type="molecule type" value="Genomic_DNA"/>
</dbReference>
<feature type="region of interest" description="Disordered" evidence="1">
    <location>
        <begin position="84"/>
        <end position="103"/>
    </location>
</feature>
<sequence>MRTHLKFNIVPKCSYRLQLEARSKRDPQFRQLLLLANAFLTHCELPRTSAPALSALRLCHHTTRLANLIHIAYYQTTTVSPGKTWLSSHNEQTTTAPAKSGSL</sequence>
<evidence type="ECO:0000256" key="1">
    <source>
        <dbReference type="SAM" id="MobiDB-lite"/>
    </source>
</evidence>
<dbReference type="Proteomes" id="UP000838756">
    <property type="component" value="Unassembled WGS sequence"/>
</dbReference>
<accession>A0A8S4RU24</accession>
<protein>
    <submittedName>
        <fullName evidence="2">Jg15592 protein</fullName>
    </submittedName>
</protein>